<proteinExistence type="predicted"/>
<gene>
    <name evidence="1" type="ORF">KA717_24240</name>
</gene>
<dbReference type="Proteomes" id="UP001065613">
    <property type="component" value="Chromosome"/>
</dbReference>
<name>A0A977PU16_9CYAN</name>
<dbReference type="AlphaFoldDB" id="A0A977PU16"/>
<evidence type="ECO:0000313" key="1">
    <source>
        <dbReference type="EMBL" id="UXE59049.1"/>
    </source>
</evidence>
<accession>A0A977PU16</accession>
<reference evidence="1" key="1">
    <citation type="submission" date="2021-04" db="EMBL/GenBank/DDBJ databases">
        <title>Genome sequence of Woronichinia naegeliana from Washington state freshwater lake bloom.</title>
        <authorList>
            <person name="Dreher T.W."/>
        </authorList>
    </citation>
    <scope>NUCLEOTIDE SEQUENCE</scope>
    <source>
        <strain evidence="1">WA131</strain>
    </source>
</reference>
<dbReference type="EMBL" id="CP073041">
    <property type="protein sequence ID" value="UXE59049.1"/>
    <property type="molecule type" value="Genomic_DNA"/>
</dbReference>
<protein>
    <recommendedName>
        <fullName evidence="2">Restriction endonuclease type IV Mrr domain-containing protein</fullName>
    </recommendedName>
</protein>
<sequence length="179" mass="21103">MSQIIDLVNRLENCSTGEKGWQEFEVLCLEILEFLFVPPLIRPIIQARTYSGTHRRDAVFPNRNFDEKHNWGLLLRELQARMVLFEFKNYQNSKIGKEEVLQTDSYLSEPMGKLAIIICNKLPERGAYIQRNSIYSRQGKVILFITREHLKEMLSIKERGEDPCDLIIDLVEQFYLQHE</sequence>
<evidence type="ECO:0008006" key="2">
    <source>
        <dbReference type="Google" id="ProtNLM"/>
    </source>
</evidence>
<organism evidence="1">
    <name type="scientific">Woronichinia naegeliana WA131</name>
    <dbReference type="NCBI Taxonomy" id="2824559"/>
    <lineage>
        <taxon>Bacteria</taxon>
        <taxon>Bacillati</taxon>
        <taxon>Cyanobacteriota</taxon>
        <taxon>Cyanophyceae</taxon>
        <taxon>Synechococcales</taxon>
        <taxon>Coelosphaeriaceae</taxon>
        <taxon>Woronichinia</taxon>
    </lineage>
</organism>
<dbReference type="KEGG" id="wna:KA717_24240"/>